<dbReference type="CDD" id="cd00093">
    <property type="entry name" value="HTH_XRE"/>
    <property type="match status" value="1"/>
</dbReference>
<evidence type="ECO:0000259" key="1">
    <source>
        <dbReference type="PROSITE" id="PS50943"/>
    </source>
</evidence>
<dbReference type="InterPro" id="IPR001387">
    <property type="entry name" value="Cro/C1-type_HTH"/>
</dbReference>
<reference evidence="2 3" key="1">
    <citation type="journal article" date="2016" name="Front. Microbiol.">
        <title>Comparative Genomic Analysis Reveals a Diverse Repertoire of Genes Involved in Prokaryote-Eukaryote Interactions within the Pseudovibrio Genus.</title>
        <authorList>
            <person name="Romano S."/>
            <person name="Fernandez-Guerra A."/>
            <person name="Reen F.J."/>
            <person name="Glockner F.O."/>
            <person name="Crowley S.P."/>
            <person name="O'Sullivan O."/>
            <person name="Cotter P.D."/>
            <person name="Adams C."/>
            <person name="Dobson A.D."/>
            <person name="O'Gara F."/>
        </authorList>
    </citation>
    <scope>NUCLEOTIDE SEQUENCE [LARGE SCALE GENOMIC DNA]</scope>
    <source>
        <strain evidence="2 3">Ad2</strain>
    </source>
</reference>
<dbReference type="PATRIC" id="fig|989403.3.peg.3186"/>
<sequence length="127" mass="13689">MSNVKKAPKPVDVHVGSLIRTRRMLMGMTQEKLGDTLGITFQQIQKYEKGTNRVGSSRLQDIANALKVPVAFFFEGAPGSEMSKDSTATDEIQLLAIPGAVDLLKAFAVSSKNGQRSLINIAQQVAA</sequence>
<protein>
    <submittedName>
        <fullName evidence="2">Helix-turn-helix protein</fullName>
    </submittedName>
</protein>
<dbReference type="InterPro" id="IPR010982">
    <property type="entry name" value="Lambda_DNA-bd_dom_sf"/>
</dbReference>
<dbReference type="EMBL" id="LMCB01000030">
    <property type="protein sequence ID" value="KZL17635.1"/>
    <property type="molecule type" value="Genomic_DNA"/>
</dbReference>
<dbReference type="OrthoDB" id="9797172at2"/>
<dbReference type="PROSITE" id="PS50943">
    <property type="entry name" value="HTH_CROC1"/>
    <property type="match status" value="1"/>
</dbReference>
<dbReference type="AlphaFoldDB" id="A0A165XEL0"/>
<organism evidence="2 3">
    <name type="scientific">Pseudovibrio axinellae</name>
    <dbReference type="NCBI Taxonomy" id="989403"/>
    <lineage>
        <taxon>Bacteria</taxon>
        <taxon>Pseudomonadati</taxon>
        <taxon>Pseudomonadota</taxon>
        <taxon>Alphaproteobacteria</taxon>
        <taxon>Hyphomicrobiales</taxon>
        <taxon>Stappiaceae</taxon>
        <taxon>Pseudovibrio</taxon>
    </lineage>
</organism>
<comment type="caution">
    <text evidence="2">The sequence shown here is derived from an EMBL/GenBank/DDBJ whole genome shotgun (WGS) entry which is preliminary data.</text>
</comment>
<dbReference type="GO" id="GO:0003677">
    <property type="term" value="F:DNA binding"/>
    <property type="evidence" value="ECO:0007669"/>
    <property type="project" value="InterPro"/>
</dbReference>
<dbReference type="Proteomes" id="UP000076577">
    <property type="component" value="Unassembled WGS sequence"/>
</dbReference>
<dbReference type="STRING" id="989403.SAMN05421798_110111"/>
<dbReference type="SMART" id="SM00530">
    <property type="entry name" value="HTH_XRE"/>
    <property type="match status" value="1"/>
</dbReference>
<dbReference type="PANTHER" id="PTHR43236:SF1">
    <property type="entry name" value="BLL7220 PROTEIN"/>
    <property type="match status" value="1"/>
</dbReference>
<dbReference type="PANTHER" id="PTHR43236">
    <property type="entry name" value="ANTITOXIN HIGA1"/>
    <property type="match status" value="1"/>
</dbReference>
<dbReference type="Pfam" id="PF01381">
    <property type="entry name" value="HTH_3"/>
    <property type="match status" value="1"/>
</dbReference>
<dbReference type="InterPro" id="IPR052345">
    <property type="entry name" value="Rad_response_metalloprotease"/>
</dbReference>
<name>A0A165XEL0_9HYPH</name>
<dbReference type="Gene3D" id="1.10.260.40">
    <property type="entry name" value="lambda repressor-like DNA-binding domains"/>
    <property type="match status" value="1"/>
</dbReference>
<dbReference type="SUPFAM" id="SSF47413">
    <property type="entry name" value="lambda repressor-like DNA-binding domains"/>
    <property type="match status" value="1"/>
</dbReference>
<gene>
    <name evidence="2" type="ORF">PsAD2_02971</name>
</gene>
<accession>A0A165XEL0</accession>
<keyword evidence="3" id="KW-1185">Reference proteome</keyword>
<feature type="domain" description="HTH cro/C1-type" evidence="1">
    <location>
        <begin position="19"/>
        <end position="73"/>
    </location>
</feature>
<dbReference type="RefSeq" id="WP_068007361.1">
    <property type="nucleotide sequence ID" value="NZ_FOFM01000010.1"/>
</dbReference>
<proteinExistence type="predicted"/>
<evidence type="ECO:0000313" key="2">
    <source>
        <dbReference type="EMBL" id="KZL17635.1"/>
    </source>
</evidence>
<evidence type="ECO:0000313" key="3">
    <source>
        <dbReference type="Proteomes" id="UP000076577"/>
    </source>
</evidence>